<feature type="compositionally biased region" description="Polar residues" evidence="1">
    <location>
        <begin position="1"/>
        <end position="17"/>
    </location>
</feature>
<sequence>MPATHTTSPAAADSSRTLKIKISKEQILSLKSPNKPTSDDRPRPRRQDTTRAATPARTPSRSGSRTSRARRRSGEHRRSEENRRAESTDSVRTVVYETPHAPPLTRTTSYHEFPPAAAATSWPGSDVEERGRASERSTPGVLFPVSREPTPAPHQEGHWLGRSLKSEIETVQRRGTIRSTTRRRTKSSTQDELLAAAQASLASMNIADGSADDGADDGGWSDTACDTDVDIQEAAATDVESEDEFVYTTPGITWIECQSTLADGRVERYLLAPLATEIAAAPFARAPNLWTFAEALRYNTHVHKWWGSGRFEVRFLDPLALVTVWDLQKGEHSIYKARLAIRDRLLTRGGWTVAMYAAPPVTDVQLEFWAARPGEHAAPSQAPQAAFHAADAHVQRAPWRIAFAGERRSKADMKAHHLGARTGIVLRDDWAWALAYRGGGADGDGVLCGQHALHVRVPVPAAELLGRETRRFRMRARVVLAVPELGLPPIEAYAPPVDVVFECLSKERHMDGTPLLHKENVPPVRVV</sequence>
<protein>
    <submittedName>
        <fullName evidence="2">Uncharacterized protein</fullName>
    </submittedName>
</protein>
<dbReference type="Proteomes" id="UP000703269">
    <property type="component" value="Unassembled WGS sequence"/>
</dbReference>
<evidence type="ECO:0000313" key="3">
    <source>
        <dbReference type="Proteomes" id="UP000703269"/>
    </source>
</evidence>
<comment type="caution">
    <text evidence="2">The sequence shown here is derived from an EMBL/GenBank/DDBJ whole genome shotgun (WGS) entry which is preliminary data.</text>
</comment>
<keyword evidence="3" id="KW-1185">Reference proteome</keyword>
<dbReference type="AlphaFoldDB" id="A0A9P3G6Y5"/>
<dbReference type="OrthoDB" id="3059771at2759"/>
<feature type="compositionally biased region" description="Basic and acidic residues" evidence="1">
    <location>
        <begin position="76"/>
        <end position="89"/>
    </location>
</feature>
<evidence type="ECO:0000256" key="1">
    <source>
        <dbReference type="SAM" id="MobiDB-lite"/>
    </source>
</evidence>
<dbReference type="EMBL" id="BPQB01000012">
    <property type="protein sequence ID" value="GJE89423.1"/>
    <property type="molecule type" value="Genomic_DNA"/>
</dbReference>
<gene>
    <name evidence="2" type="ORF">PsYK624_055240</name>
</gene>
<evidence type="ECO:0000313" key="2">
    <source>
        <dbReference type="EMBL" id="GJE89423.1"/>
    </source>
</evidence>
<feature type="compositionally biased region" description="Low complexity" evidence="1">
    <location>
        <begin position="50"/>
        <end position="66"/>
    </location>
</feature>
<name>A0A9P3G6Y5_9APHY</name>
<reference evidence="2 3" key="1">
    <citation type="submission" date="2021-08" db="EMBL/GenBank/DDBJ databases">
        <title>Draft Genome Sequence of Phanerochaete sordida strain YK-624.</title>
        <authorList>
            <person name="Mori T."/>
            <person name="Dohra H."/>
            <person name="Suzuki T."/>
            <person name="Kawagishi H."/>
            <person name="Hirai H."/>
        </authorList>
    </citation>
    <scope>NUCLEOTIDE SEQUENCE [LARGE SCALE GENOMIC DNA]</scope>
    <source>
        <strain evidence="2 3">YK-624</strain>
    </source>
</reference>
<organism evidence="2 3">
    <name type="scientific">Phanerochaete sordida</name>
    <dbReference type="NCBI Taxonomy" id="48140"/>
    <lineage>
        <taxon>Eukaryota</taxon>
        <taxon>Fungi</taxon>
        <taxon>Dikarya</taxon>
        <taxon>Basidiomycota</taxon>
        <taxon>Agaricomycotina</taxon>
        <taxon>Agaricomycetes</taxon>
        <taxon>Polyporales</taxon>
        <taxon>Phanerochaetaceae</taxon>
        <taxon>Phanerochaete</taxon>
    </lineage>
</organism>
<feature type="compositionally biased region" description="Basic and acidic residues" evidence="1">
    <location>
        <begin position="37"/>
        <end position="49"/>
    </location>
</feature>
<proteinExistence type="predicted"/>
<accession>A0A9P3G6Y5</accession>
<feature type="region of interest" description="Disordered" evidence="1">
    <location>
        <begin position="1"/>
        <end position="158"/>
    </location>
</feature>